<comment type="cofactor">
    <cofactor evidence="1">
        <name>[3Fe-4S] cluster</name>
        <dbReference type="ChEBI" id="CHEBI:21137"/>
    </cofactor>
</comment>
<dbReference type="InterPro" id="IPR009051">
    <property type="entry name" value="Helical_ferredxn"/>
</dbReference>
<dbReference type="InterPro" id="IPR017900">
    <property type="entry name" value="4Fe4S_Fe_S_CS"/>
</dbReference>
<dbReference type="GO" id="GO:0051539">
    <property type="term" value="F:4 iron, 4 sulfur cluster binding"/>
    <property type="evidence" value="ECO:0007669"/>
    <property type="project" value="UniProtKB-KW"/>
</dbReference>
<evidence type="ECO:0000256" key="12">
    <source>
        <dbReference type="ARBA" id="ARBA00023291"/>
    </source>
</evidence>
<dbReference type="PANTHER" id="PTHR11921">
    <property type="entry name" value="SUCCINATE DEHYDROGENASE IRON-SULFUR PROTEIN"/>
    <property type="match status" value="1"/>
</dbReference>
<accession>A0A0M4PL59</accession>
<dbReference type="AlphaFoldDB" id="A0A0M4PL59"/>
<keyword evidence="8" id="KW-0479">Metal-binding</keyword>
<dbReference type="Pfam" id="PF13183">
    <property type="entry name" value="Fer4_8"/>
    <property type="match status" value="1"/>
</dbReference>
<name>A0A0M4PL59_9GAMM</name>
<evidence type="ECO:0000256" key="5">
    <source>
        <dbReference type="ARBA" id="ARBA00022485"/>
    </source>
</evidence>
<dbReference type="KEGG" id="tho:SP60_05965"/>
<protein>
    <recommendedName>
        <fullName evidence="4">succinate dehydrogenase</fullName>
        <ecNumber evidence="4">1.3.5.1</ecNumber>
    </recommendedName>
</protein>
<keyword evidence="12" id="KW-0003">3Fe-4S</keyword>
<dbReference type="Pfam" id="PF13085">
    <property type="entry name" value="Fer2_3"/>
    <property type="match status" value="1"/>
</dbReference>
<comment type="similarity">
    <text evidence="3">Belongs to the succinate dehydrogenase/fumarate reductase iron-sulfur protein family.</text>
</comment>
<organism evidence="15 16">
    <name type="scientific">Candidatus Thioglobus autotrophicus</name>
    <dbReference type="NCBI Taxonomy" id="1705394"/>
    <lineage>
        <taxon>Bacteria</taxon>
        <taxon>Pseudomonadati</taxon>
        <taxon>Pseudomonadota</taxon>
        <taxon>Gammaproteobacteria</taxon>
        <taxon>Candidatus Pseudothioglobaceae</taxon>
        <taxon>Candidatus Thioglobus</taxon>
    </lineage>
</organism>
<dbReference type="InterPro" id="IPR012675">
    <property type="entry name" value="Beta-grasp_dom_sf"/>
</dbReference>
<dbReference type="GO" id="GO:0051538">
    <property type="term" value="F:3 iron, 4 sulfur cluster binding"/>
    <property type="evidence" value="ECO:0007669"/>
    <property type="project" value="UniProtKB-KW"/>
</dbReference>
<keyword evidence="10" id="KW-0408">Iron</keyword>
<keyword evidence="7" id="KW-0001">2Fe-2S</keyword>
<dbReference type="Gene3D" id="3.10.20.30">
    <property type="match status" value="1"/>
</dbReference>
<evidence type="ECO:0000259" key="14">
    <source>
        <dbReference type="PROSITE" id="PS51379"/>
    </source>
</evidence>
<evidence type="ECO:0000256" key="3">
    <source>
        <dbReference type="ARBA" id="ARBA00009433"/>
    </source>
</evidence>
<evidence type="ECO:0000256" key="9">
    <source>
        <dbReference type="ARBA" id="ARBA00023002"/>
    </source>
</evidence>
<keyword evidence="11" id="KW-0411">Iron-sulfur</keyword>
<dbReference type="InterPro" id="IPR050573">
    <property type="entry name" value="SDH/FRD_Iron-Sulfur"/>
</dbReference>
<dbReference type="InterPro" id="IPR006058">
    <property type="entry name" value="2Fe2S_fd_BS"/>
</dbReference>
<keyword evidence="5" id="KW-0004">4Fe-4S</keyword>
<comment type="cofactor">
    <cofactor evidence="2">
        <name>[4Fe-4S] cluster</name>
        <dbReference type="ChEBI" id="CHEBI:49883"/>
    </cofactor>
</comment>
<dbReference type="PROSITE" id="PS51379">
    <property type="entry name" value="4FE4S_FER_2"/>
    <property type="match status" value="1"/>
</dbReference>
<proteinExistence type="inferred from homology"/>
<dbReference type="RefSeq" id="WP_053951757.1">
    <property type="nucleotide sequence ID" value="NZ_CP010552.1"/>
</dbReference>
<keyword evidence="16" id="KW-1185">Reference proteome</keyword>
<evidence type="ECO:0000256" key="2">
    <source>
        <dbReference type="ARBA" id="ARBA00001966"/>
    </source>
</evidence>
<dbReference type="OrthoDB" id="9804391at2"/>
<dbReference type="InterPro" id="IPR004489">
    <property type="entry name" value="Succ_DH/fum_Rdtase_Fe-S"/>
</dbReference>
<comment type="cofactor">
    <cofactor evidence="13">
        <name>[2Fe-2S] cluster</name>
        <dbReference type="ChEBI" id="CHEBI:190135"/>
    </cofactor>
</comment>
<dbReference type="GO" id="GO:0008177">
    <property type="term" value="F:succinate dehydrogenase (quinone) activity"/>
    <property type="evidence" value="ECO:0007669"/>
    <property type="project" value="UniProtKB-EC"/>
</dbReference>
<dbReference type="GO" id="GO:0046872">
    <property type="term" value="F:metal ion binding"/>
    <property type="evidence" value="ECO:0007669"/>
    <property type="project" value="UniProtKB-KW"/>
</dbReference>
<evidence type="ECO:0000256" key="10">
    <source>
        <dbReference type="ARBA" id="ARBA00023004"/>
    </source>
</evidence>
<evidence type="ECO:0000256" key="7">
    <source>
        <dbReference type="ARBA" id="ARBA00022714"/>
    </source>
</evidence>
<evidence type="ECO:0000256" key="6">
    <source>
        <dbReference type="ARBA" id="ARBA00022532"/>
    </source>
</evidence>
<dbReference type="EMBL" id="CP010552">
    <property type="protein sequence ID" value="ALE52787.1"/>
    <property type="molecule type" value="Genomic_DNA"/>
</dbReference>
<dbReference type="InterPro" id="IPR017896">
    <property type="entry name" value="4Fe4S_Fe-S-bd"/>
</dbReference>
<dbReference type="InterPro" id="IPR025192">
    <property type="entry name" value="Succ_DH/fum_Rdtase_N"/>
</dbReference>
<dbReference type="PATRIC" id="fig|1705394.5.peg.1192"/>
<dbReference type="EC" id="1.3.5.1" evidence="4"/>
<evidence type="ECO:0000256" key="11">
    <source>
        <dbReference type="ARBA" id="ARBA00023014"/>
    </source>
</evidence>
<dbReference type="PROSITE" id="PS00197">
    <property type="entry name" value="2FE2S_FER_1"/>
    <property type="match status" value="1"/>
</dbReference>
<dbReference type="InterPro" id="IPR036010">
    <property type="entry name" value="2Fe-2S_ferredoxin-like_sf"/>
</dbReference>
<dbReference type="Gene3D" id="1.10.1060.10">
    <property type="entry name" value="Alpha-helical ferredoxin"/>
    <property type="match status" value="1"/>
</dbReference>
<keyword evidence="9" id="KW-0560">Oxidoreductase</keyword>
<evidence type="ECO:0000313" key="15">
    <source>
        <dbReference type="EMBL" id="ALE52787.1"/>
    </source>
</evidence>
<dbReference type="Proteomes" id="UP000058020">
    <property type="component" value="Chromosome"/>
</dbReference>
<dbReference type="GO" id="GO:0009055">
    <property type="term" value="F:electron transfer activity"/>
    <property type="evidence" value="ECO:0007669"/>
    <property type="project" value="InterPro"/>
</dbReference>
<evidence type="ECO:0000256" key="4">
    <source>
        <dbReference type="ARBA" id="ARBA00012792"/>
    </source>
</evidence>
<reference evidence="15 16" key="1">
    <citation type="journal article" date="2015" name="Genome Announc.">
        <title>Genome Sequence of 'Candidatus Thioglobus autotrophica' Strain EF1, a Chemoautotroph from the SUP05 Clade of Marine Gammaproteobacteria.</title>
        <authorList>
            <person name="Shah V."/>
            <person name="Morris R.M."/>
        </authorList>
    </citation>
    <scope>NUCLEOTIDE SEQUENCE [LARGE SCALE GENOMIC DNA]</scope>
    <source>
        <strain evidence="15 16">EF1</strain>
    </source>
</reference>
<feature type="domain" description="4Fe-4S ferredoxin-type" evidence="14">
    <location>
        <begin position="150"/>
        <end position="180"/>
    </location>
</feature>
<evidence type="ECO:0000256" key="1">
    <source>
        <dbReference type="ARBA" id="ARBA00001927"/>
    </source>
</evidence>
<evidence type="ECO:0000256" key="8">
    <source>
        <dbReference type="ARBA" id="ARBA00022723"/>
    </source>
</evidence>
<dbReference type="GO" id="GO:0051537">
    <property type="term" value="F:2 iron, 2 sulfur cluster binding"/>
    <property type="evidence" value="ECO:0007669"/>
    <property type="project" value="UniProtKB-KW"/>
</dbReference>
<dbReference type="NCBIfam" id="TIGR00384">
    <property type="entry name" value="dhsB"/>
    <property type="match status" value="1"/>
</dbReference>
<keyword evidence="6" id="KW-0816">Tricarboxylic acid cycle</keyword>
<evidence type="ECO:0000256" key="13">
    <source>
        <dbReference type="ARBA" id="ARBA00034078"/>
    </source>
</evidence>
<dbReference type="PROSITE" id="PS00198">
    <property type="entry name" value="4FE4S_FER_1"/>
    <property type="match status" value="1"/>
</dbReference>
<dbReference type="GO" id="GO:0022904">
    <property type="term" value="P:respiratory electron transport chain"/>
    <property type="evidence" value="ECO:0007669"/>
    <property type="project" value="TreeGrafter"/>
</dbReference>
<dbReference type="SUPFAM" id="SSF46548">
    <property type="entry name" value="alpha-helical ferredoxin"/>
    <property type="match status" value="1"/>
</dbReference>
<dbReference type="SUPFAM" id="SSF54292">
    <property type="entry name" value="2Fe-2S ferredoxin-like"/>
    <property type="match status" value="1"/>
</dbReference>
<dbReference type="STRING" id="1705394.SP60_05965"/>
<dbReference type="NCBIfam" id="NF005746">
    <property type="entry name" value="PRK07570.1"/>
    <property type="match status" value="1"/>
</dbReference>
<evidence type="ECO:0000313" key="16">
    <source>
        <dbReference type="Proteomes" id="UP000058020"/>
    </source>
</evidence>
<dbReference type="GO" id="GO:0006099">
    <property type="term" value="P:tricarboxylic acid cycle"/>
    <property type="evidence" value="ECO:0007669"/>
    <property type="project" value="UniProtKB-KW"/>
</dbReference>
<gene>
    <name evidence="15" type="ORF">SP60_05965</name>
</gene>
<dbReference type="PANTHER" id="PTHR11921:SF41">
    <property type="entry name" value="SUCCINATE DEHYDROGENASE"/>
    <property type="match status" value="1"/>
</dbReference>
<sequence>MNFTLHIWRQKNGDIKGDFVTYQIDNIDEDTSFLEMLDQLNEQLIAKDQDCIVFDYDCREGICGACSLVINGYPHGDKKATTTCQLYMRDYKHQTELWVEPWRAESFPVIKDLTVDRTSFDNIIQSGGYVSVHTGSAPEANALLVDKHSADEAFNSATCIGCGACVAVCPNASATLFVAAKITHLSLLPQGKIEEQDRAQKMFNQMESEGFGSCSNHRYCERVCPKGISVSNITKMNQVLGWA</sequence>